<keyword evidence="1" id="KW-1133">Transmembrane helix</keyword>
<sequence>MPELSYLIAVLAICFVIDFALRGVPFLVLEPLRESDFVGRMAGWMPAGILAILAVATVQSASEGGGSRLAYALIASAITVAVHLGFGRRTLLSVSAGTGVFVLLVNLA</sequence>
<dbReference type="Proteomes" id="UP000280344">
    <property type="component" value="Chromosome"/>
</dbReference>
<proteinExistence type="predicted"/>
<reference evidence="2 3" key="1">
    <citation type="submission" date="2018-12" db="EMBL/GenBank/DDBJ databases">
        <title>Complete genome sequence of Flaviflexus sp. H23T48.</title>
        <authorList>
            <person name="Bae J.-W."/>
            <person name="Lee J.-Y."/>
        </authorList>
    </citation>
    <scope>NUCLEOTIDE SEQUENCE [LARGE SCALE GENOMIC DNA]</scope>
    <source>
        <strain evidence="2 3">H23T48</strain>
    </source>
</reference>
<dbReference type="KEGG" id="flh:EJ997_11395"/>
<organism evidence="2 3">
    <name type="scientific">Flaviflexus ciconiae</name>
    <dbReference type="NCBI Taxonomy" id="2496867"/>
    <lineage>
        <taxon>Bacteria</taxon>
        <taxon>Bacillati</taxon>
        <taxon>Actinomycetota</taxon>
        <taxon>Actinomycetes</taxon>
        <taxon>Actinomycetales</taxon>
        <taxon>Actinomycetaceae</taxon>
        <taxon>Flaviflexus</taxon>
    </lineage>
</organism>
<evidence type="ECO:0000313" key="2">
    <source>
        <dbReference type="EMBL" id="AZQ77851.1"/>
    </source>
</evidence>
<evidence type="ECO:0000313" key="3">
    <source>
        <dbReference type="Proteomes" id="UP000280344"/>
    </source>
</evidence>
<dbReference type="Pfam" id="PF05437">
    <property type="entry name" value="AzlD"/>
    <property type="match status" value="1"/>
</dbReference>
<accession>A0A3S9PZT6</accession>
<dbReference type="RefSeq" id="WP_126704653.1">
    <property type="nucleotide sequence ID" value="NZ_CP034593.1"/>
</dbReference>
<feature type="transmembrane region" description="Helical" evidence="1">
    <location>
        <begin position="68"/>
        <end position="86"/>
    </location>
</feature>
<gene>
    <name evidence="2" type="ORF">EJ997_11395</name>
</gene>
<keyword evidence="1" id="KW-0472">Membrane</keyword>
<feature type="transmembrane region" description="Helical" evidence="1">
    <location>
        <begin position="41"/>
        <end position="62"/>
    </location>
</feature>
<dbReference type="OrthoDB" id="5324916at2"/>
<keyword evidence="1" id="KW-0812">Transmembrane</keyword>
<dbReference type="InterPro" id="IPR008407">
    <property type="entry name" value="Brnchd-chn_aa_trnsp_AzlD"/>
</dbReference>
<feature type="transmembrane region" description="Helical" evidence="1">
    <location>
        <begin position="6"/>
        <end position="29"/>
    </location>
</feature>
<name>A0A3S9PZT6_9ACTO</name>
<dbReference type="EMBL" id="CP034593">
    <property type="protein sequence ID" value="AZQ77851.1"/>
    <property type="molecule type" value="Genomic_DNA"/>
</dbReference>
<protein>
    <submittedName>
        <fullName evidence="2">Branched-chain amino acid transporter AzlD</fullName>
    </submittedName>
</protein>
<dbReference type="AlphaFoldDB" id="A0A3S9PZT6"/>
<keyword evidence="3" id="KW-1185">Reference proteome</keyword>
<evidence type="ECO:0000256" key="1">
    <source>
        <dbReference type="SAM" id="Phobius"/>
    </source>
</evidence>